<dbReference type="AlphaFoldDB" id="A0A3N2DJI7"/>
<protein>
    <submittedName>
        <fullName evidence="1">Uncharacterized protein</fullName>
    </submittedName>
</protein>
<name>A0A3N2DJI7_9GAMM</name>
<sequence>MIISECAIYHSAGFLKGARIIPSPTALGWGLELVGRYKPFMVTRQRGGDCIYKSIDAAFAAATKIGFQEVTIESTMPYDA</sequence>
<comment type="caution">
    <text evidence="1">The sequence shown here is derived from an EMBL/GenBank/DDBJ whole genome shotgun (WGS) entry which is preliminary data.</text>
</comment>
<dbReference type="RefSeq" id="WP_123712940.1">
    <property type="nucleotide sequence ID" value="NZ_RKHR01000005.1"/>
</dbReference>
<dbReference type="EMBL" id="RKHR01000005">
    <property type="protein sequence ID" value="ROR99937.1"/>
    <property type="molecule type" value="Genomic_DNA"/>
</dbReference>
<dbReference type="Proteomes" id="UP000275394">
    <property type="component" value="Unassembled WGS sequence"/>
</dbReference>
<gene>
    <name evidence="1" type="ORF">EDC56_2572</name>
</gene>
<keyword evidence="2" id="KW-1185">Reference proteome</keyword>
<reference evidence="1 2" key="1">
    <citation type="submission" date="2018-11" db="EMBL/GenBank/DDBJ databases">
        <title>Genomic Encyclopedia of Type Strains, Phase IV (KMG-IV): sequencing the most valuable type-strain genomes for metagenomic binning, comparative biology and taxonomic classification.</title>
        <authorList>
            <person name="Goeker M."/>
        </authorList>
    </citation>
    <scope>NUCLEOTIDE SEQUENCE [LARGE SCALE GENOMIC DNA]</scope>
    <source>
        <strain evidence="1 2">DSM 100316</strain>
    </source>
</reference>
<evidence type="ECO:0000313" key="2">
    <source>
        <dbReference type="Proteomes" id="UP000275394"/>
    </source>
</evidence>
<proteinExistence type="predicted"/>
<accession>A0A3N2DJI7</accession>
<organism evidence="1 2">
    <name type="scientific">Sinobacterium caligoides</name>
    <dbReference type="NCBI Taxonomy" id="933926"/>
    <lineage>
        <taxon>Bacteria</taxon>
        <taxon>Pseudomonadati</taxon>
        <taxon>Pseudomonadota</taxon>
        <taxon>Gammaproteobacteria</taxon>
        <taxon>Cellvibrionales</taxon>
        <taxon>Spongiibacteraceae</taxon>
        <taxon>Sinobacterium</taxon>
    </lineage>
</organism>
<evidence type="ECO:0000313" key="1">
    <source>
        <dbReference type="EMBL" id="ROR99937.1"/>
    </source>
</evidence>